<evidence type="ECO:0000313" key="1">
    <source>
        <dbReference type="EMBL" id="MCS5736394.1"/>
    </source>
</evidence>
<accession>A0ABT2H8W8</accession>
<dbReference type="RefSeq" id="WP_259542302.1">
    <property type="nucleotide sequence ID" value="NZ_JANLCJ010000021.1"/>
</dbReference>
<name>A0ABT2H8W8_9MICO</name>
<sequence length="70" mass="8208">MEVEKLRLTLNKALRAAQQYHGKPCKVCGETLRYRSNKRCVLCKHEMDAAAYQQRKARQQVEHRHEVEAA</sequence>
<proteinExistence type="predicted"/>
<organism evidence="1 2">
    <name type="scientific">Herbiconiux daphne</name>
    <dbReference type="NCBI Taxonomy" id="2970914"/>
    <lineage>
        <taxon>Bacteria</taxon>
        <taxon>Bacillati</taxon>
        <taxon>Actinomycetota</taxon>
        <taxon>Actinomycetes</taxon>
        <taxon>Micrococcales</taxon>
        <taxon>Microbacteriaceae</taxon>
        <taxon>Herbiconiux</taxon>
    </lineage>
</organism>
<dbReference type="Proteomes" id="UP001165586">
    <property type="component" value="Unassembled WGS sequence"/>
</dbReference>
<comment type="caution">
    <text evidence="1">The sequence shown here is derived from an EMBL/GenBank/DDBJ whole genome shotgun (WGS) entry which is preliminary data.</text>
</comment>
<keyword evidence="2" id="KW-1185">Reference proteome</keyword>
<dbReference type="EMBL" id="JANLCJ010000021">
    <property type="protein sequence ID" value="MCS5736394.1"/>
    <property type="molecule type" value="Genomic_DNA"/>
</dbReference>
<reference evidence="1" key="1">
    <citation type="submission" date="2022-08" db="EMBL/GenBank/DDBJ databases">
        <authorList>
            <person name="Deng Y."/>
            <person name="Han X.-F."/>
            <person name="Zhang Y.-Q."/>
        </authorList>
    </citation>
    <scope>NUCLEOTIDE SEQUENCE</scope>
    <source>
        <strain evidence="1">CPCC 203386</strain>
    </source>
</reference>
<evidence type="ECO:0000313" key="2">
    <source>
        <dbReference type="Proteomes" id="UP001165586"/>
    </source>
</evidence>
<protein>
    <submittedName>
        <fullName evidence="1">Uncharacterized protein</fullName>
    </submittedName>
</protein>
<gene>
    <name evidence="1" type="ORF">N1032_21900</name>
</gene>